<evidence type="ECO:0000259" key="2">
    <source>
        <dbReference type="Pfam" id="PF13462"/>
    </source>
</evidence>
<dbReference type="InterPro" id="IPR012336">
    <property type="entry name" value="Thioredoxin-like_fold"/>
</dbReference>
<keyword evidence="4" id="KW-1185">Reference proteome</keyword>
<dbReference type="AlphaFoldDB" id="B0C7G0"/>
<dbReference type="Pfam" id="PF13462">
    <property type="entry name" value="Thioredoxin_4"/>
    <property type="match status" value="1"/>
</dbReference>
<dbReference type="HOGENOM" id="CLU_000288_47_7_3"/>
<protein>
    <submittedName>
        <fullName evidence="3">DsbA oxidoreductase, putative</fullName>
    </submittedName>
</protein>
<evidence type="ECO:0000313" key="3">
    <source>
        <dbReference type="EMBL" id="ABW31244.1"/>
    </source>
</evidence>
<dbReference type="EMBL" id="CP000828">
    <property type="protein sequence ID" value="ABW31244.1"/>
    <property type="molecule type" value="Genomic_DNA"/>
</dbReference>
<dbReference type="OrthoDB" id="117402at2"/>
<reference evidence="3 4" key="1">
    <citation type="journal article" date="2008" name="Proc. Natl. Acad. Sci. U.S.A.">
        <title>Niche adaptation and genome expansion in the chlorophyll d-producing cyanobacterium Acaryochloris marina.</title>
        <authorList>
            <person name="Swingley W.D."/>
            <person name="Chen M."/>
            <person name="Cheung P.C."/>
            <person name="Conrad A.L."/>
            <person name="Dejesa L.C."/>
            <person name="Hao J."/>
            <person name="Honchak B.M."/>
            <person name="Karbach L.E."/>
            <person name="Kurdoglu A."/>
            <person name="Lahiri S."/>
            <person name="Mastrian S.D."/>
            <person name="Miyashita H."/>
            <person name="Page L."/>
            <person name="Ramakrishna P."/>
            <person name="Satoh S."/>
            <person name="Sattley W.M."/>
            <person name="Shimada Y."/>
            <person name="Taylor H.L."/>
            <person name="Tomo T."/>
            <person name="Tsuchiya T."/>
            <person name="Wang Z.T."/>
            <person name="Raymond J."/>
            <person name="Mimuro M."/>
            <person name="Blankenship R.E."/>
            <person name="Touchman J.W."/>
        </authorList>
    </citation>
    <scope>NUCLEOTIDE SEQUENCE [LARGE SCALE GENOMIC DNA]</scope>
    <source>
        <strain evidence="4">MBIC 11017</strain>
    </source>
</reference>
<evidence type="ECO:0000313" key="4">
    <source>
        <dbReference type="Proteomes" id="UP000000268"/>
    </source>
</evidence>
<organism evidence="3 4">
    <name type="scientific">Acaryochloris marina (strain MBIC 11017)</name>
    <dbReference type="NCBI Taxonomy" id="329726"/>
    <lineage>
        <taxon>Bacteria</taxon>
        <taxon>Bacillati</taxon>
        <taxon>Cyanobacteriota</taxon>
        <taxon>Cyanophyceae</taxon>
        <taxon>Acaryochloridales</taxon>
        <taxon>Acaryochloridaceae</taxon>
        <taxon>Acaryochloris</taxon>
    </lineage>
</organism>
<dbReference type="RefSeq" id="WP_012166422.1">
    <property type="nucleotide sequence ID" value="NC_009925.1"/>
</dbReference>
<dbReference type="KEGG" id="amr:AM1_6314"/>
<dbReference type="eggNOG" id="COG1651">
    <property type="taxonomic scope" value="Bacteria"/>
</dbReference>
<proteinExistence type="inferred from homology"/>
<accession>B0C7G0</accession>
<evidence type="ECO:0000256" key="1">
    <source>
        <dbReference type="ARBA" id="ARBA00005791"/>
    </source>
</evidence>
<dbReference type="InterPro" id="IPR036249">
    <property type="entry name" value="Thioredoxin-like_sf"/>
</dbReference>
<feature type="domain" description="Thioredoxin-like fold" evidence="2">
    <location>
        <begin position="9"/>
        <end position="147"/>
    </location>
</feature>
<dbReference type="PANTHER" id="PTHR13887:SF55">
    <property type="entry name" value="SLR0313 PROTEIN"/>
    <property type="match status" value="1"/>
</dbReference>
<sequence length="178" mass="19976">MSPSLRPCDHFRGSPGDTVTLILYGDYQCSHSCQTYKTITNVLNQSPHPVCLVYRHFPRTPPQTSAWKAAEAAEAASAQGKFWEMHDLLYQHSEMLEDDKLVECAVQVGLDIPQFLKGLTNHIHTEQVEADIESGRSQAITAPPTILTRIYWQRTSALEPLLSKVLEIVELTRPDDSS</sequence>
<dbReference type="PANTHER" id="PTHR13887">
    <property type="entry name" value="GLUTATHIONE S-TRANSFERASE KAPPA"/>
    <property type="match status" value="1"/>
</dbReference>
<dbReference type="Gene3D" id="3.40.30.10">
    <property type="entry name" value="Glutaredoxin"/>
    <property type="match status" value="1"/>
</dbReference>
<name>B0C7G0_ACAM1</name>
<comment type="similarity">
    <text evidence="1">Belongs to the thioredoxin family. DsbA subfamily.</text>
</comment>
<dbReference type="Proteomes" id="UP000000268">
    <property type="component" value="Chromosome"/>
</dbReference>
<dbReference type="STRING" id="329726.AM1_6314"/>
<dbReference type="SUPFAM" id="SSF52833">
    <property type="entry name" value="Thioredoxin-like"/>
    <property type="match status" value="1"/>
</dbReference>
<gene>
    <name evidence="3" type="primary">dsbA</name>
    <name evidence="3" type="ordered locus">AM1_6314</name>
</gene>